<accession>A0A0F9BQ30</accession>
<organism evidence="1">
    <name type="scientific">marine sediment metagenome</name>
    <dbReference type="NCBI Taxonomy" id="412755"/>
    <lineage>
        <taxon>unclassified sequences</taxon>
        <taxon>metagenomes</taxon>
        <taxon>ecological metagenomes</taxon>
    </lineage>
</organism>
<feature type="non-terminal residue" evidence="1">
    <location>
        <position position="64"/>
    </location>
</feature>
<gene>
    <name evidence="1" type="ORF">LCGC14_2700790</name>
</gene>
<sequence>MIMKWKLPKTFKTSKIKKGLRQRHDGEPQVLELVKHGNDRTLSIAEFSKCCDCGLTHHYTYNVM</sequence>
<proteinExistence type="predicted"/>
<reference evidence="1" key="1">
    <citation type="journal article" date="2015" name="Nature">
        <title>Complex archaea that bridge the gap between prokaryotes and eukaryotes.</title>
        <authorList>
            <person name="Spang A."/>
            <person name="Saw J.H."/>
            <person name="Jorgensen S.L."/>
            <person name="Zaremba-Niedzwiedzka K."/>
            <person name="Martijn J."/>
            <person name="Lind A.E."/>
            <person name="van Eijk R."/>
            <person name="Schleper C."/>
            <person name="Guy L."/>
            <person name="Ettema T.J."/>
        </authorList>
    </citation>
    <scope>NUCLEOTIDE SEQUENCE</scope>
</reference>
<name>A0A0F9BQ30_9ZZZZ</name>
<dbReference type="AlphaFoldDB" id="A0A0F9BQ30"/>
<dbReference type="EMBL" id="LAZR01048122">
    <property type="protein sequence ID" value="KKK92649.1"/>
    <property type="molecule type" value="Genomic_DNA"/>
</dbReference>
<protein>
    <submittedName>
        <fullName evidence="1">Uncharacterized protein</fullName>
    </submittedName>
</protein>
<comment type="caution">
    <text evidence="1">The sequence shown here is derived from an EMBL/GenBank/DDBJ whole genome shotgun (WGS) entry which is preliminary data.</text>
</comment>
<evidence type="ECO:0000313" key="1">
    <source>
        <dbReference type="EMBL" id="KKK92649.1"/>
    </source>
</evidence>